<evidence type="ECO:0000313" key="1">
    <source>
        <dbReference type="Proteomes" id="UP000887565"/>
    </source>
</evidence>
<organism evidence="1 2">
    <name type="scientific">Romanomermis culicivorax</name>
    <name type="common">Nematode worm</name>
    <dbReference type="NCBI Taxonomy" id="13658"/>
    <lineage>
        <taxon>Eukaryota</taxon>
        <taxon>Metazoa</taxon>
        <taxon>Ecdysozoa</taxon>
        <taxon>Nematoda</taxon>
        <taxon>Enoplea</taxon>
        <taxon>Dorylaimia</taxon>
        <taxon>Mermithida</taxon>
        <taxon>Mermithoidea</taxon>
        <taxon>Mermithidae</taxon>
        <taxon>Romanomermis</taxon>
    </lineage>
</organism>
<protein>
    <submittedName>
        <fullName evidence="2">Uncharacterized protein</fullName>
    </submittedName>
</protein>
<dbReference type="AlphaFoldDB" id="A0A915HW79"/>
<name>A0A915HW79_ROMCU</name>
<proteinExistence type="predicted"/>
<reference evidence="2" key="1">
    <citation type="submission" date="2022-11" db="UniProtKB">
        <authorList>
            <consortium name="WormBaseParasite"/>
        </authorList>
    </citation>
    <scope>IDENTIFICATION</scope>
</reference>
<dbReference type="WBParaSite" id="nRc.2.0.1.t05591-RA">
    <property type="protein sequence ID" value="nRc.2.0.1.t05591-RA"/>
    <property type="gene ID" value="nRc.2.0.1.g05591"/>
</dbReference>
<evidence type="ECO:0000313" key="2">
    <source>
        <dbReference type="WBParaSite" id="nRc.2.0.1.t05591-RA"/>
    </source>
</evidence>
<accession>A0A915HW79</accession>
<sequence length="100" mass="11332">FVRSNDLSLKTFSLSTLATGYFAGVDKIIILNKESQKFSDIWGTHTSLKQQYHPQNFQSLGTDLRMGEQATFSDFPPPYFSHFLSIPIRGSTSWCEIHGL</sequence>
<dbReference type="Proteomes" id="UP000887565">
    <property type="component" value="Unplaced"/>
</dbReference>
<keyword evidence="1" id="KW-1185">Reference proteome</keyword>